<accession>A4Y180</accession>
<name>A4Y180_ECTM1</name>
<dbReference type="HOGENOM" id="CLU_033802_0_0_6"/>
<dbReference type="GO" id="GO:0016811">
    <property type="term" value="F:hydrolase activity, acting on carbon-nitrogen (but not peptide) bonds, in linear amides"/>
    <property type="evidence" value="ECO:0007669"/>
    <property type="project" value="TreeGrafter"/>
</dbReference>
<dbReference type="InterPro" id="IPR036526">
    <property type="entry name" value="C-N_Hydrolase_sf"/>
</dbReference>
<evidence type="ECO:0000313" key="3">
    <source>
        <dbReference type="EMBL" id="ABP87346.1"/>
    </source>
</evidence>
<dbReference type="PANTHER" id="PTHR43674:SF2">
    <property type="entry name" value="BETA-UREIDOPROPIONASE"/>
    <property type="match status" value="1"/>
</dbReference>
<proteinExistence type="predicted"/>
<dbReference type="PROSITE" id="PS50263">
    <property type="entry name" value="CN_HYDROLASE"/>
    <property type="match status" value="2"/>
</dbReference>
<dbReference type="KEGG" id="pmy:Pmen_4599"/>
<dbReference type="Pfam" id="PF00795">
    <property type="entry name" value="CN_hydrolase"/>
    <property type="match status" value="2"/>
</dbReference>
<protein>
    <submittedName>
        <fullName evidence="3">Nitrilase/cyanide hydratase and apolipoprotein N-acyltransferase</fullName>
    </submittedName>
</protein>
<dbReference type="InterPro" id="IPR003010">
    <property type="entry name" value="C-N_Hydrolase"/>
</dbReference>
<dbReference type="STRING" id="399739.Pmen_4599"/>
<keyword evidence="3" id="KW-0012">Acyltransferase</keyword>
<keyword evidence="3" id="KW-0808">Transferase</keyword>
<dbReference type="PANTHER" id="PTHR43674">
    <property type="entry name" value="NITRILASE C965.09-RELATED"/>
    <property type="match status" value="1"/>
</dbReference>
<sequence length="573" mass="62172">MTTSTVKIAAIQFEPVMGDKARNIERLSALVEEAAKAGAELIVTPEMATTGYCWMSREEIAAHVETVPGATSAHFAELARRYDCYIVIGLPEVDDDSGLYYNSAFLVGPQGLVGTHRKTHPYIAEPKWAAPGDRGHQVFDTPIGRIALLICMDIHFLETARVAGLGGADVICHLSNWLAERAPAPYWINRAYENGCYLIEGNRWGLERGVQFSGGSCIVEPDGSIQASRDSGDGVVLGEMDLQHARQEQARRMTLRRPERYHELLTNTYAWNPLDFFGLYGLDPLPTGKRSRVAVGQFTPAAKQAGNLQRITELAVEAKAEGAELVVFPELALSGPYRGADMAESKDGAGVSALLRLAQRLRLHLVAGFVERDGEALYNSAVLVGPEGVVGCYRKIHLNEQERAWATAGECWRHYDLPFGRIGLLIGEDCLVPEAGRVLALRGCDLLACSTALAEPLPGAHAGSVIRQNYPIPMGADPYHWHLGRVRAGENNVYLAFANSFDTDSGACGGSGVFGADTFAFPRHEAIIGDASGVAVASIDTSNLDARYPTNVVRRKDLVLMRQPLQYGALLKG</sequence>
<dbReference type="EMBL" id="CP000680">
    <property type="protein sequence ID" value="ABP87346.1"/>
    <property type="molecule type" value="Genomic_DNA"/>
</dbReference>
<dbReference type="PATRIC" id="fig|399739.8.peg.4664"/>
<dbReference type="CDD" id="cd07578">
    <property type="entry name" value="nitrilase_1_R1"/>
    <property type="match status" value="1"/>
</dbReference>
<dbReference type="CDD" id="cd07579">
    <property type="entry name" value="nitrilase_1_R2"/>
    <property type="match status" value="1"/>
</dbReference>
<feature type="domain" description="CN hydrolase" evidence="2">
    <location>
        <begin position="291"/>
        <end position="541"/>
    </location>
</feature>
<evidence type="ECO:0000259" key="2">
    <source>
        <dbReference type="PROSITE" id="PS50263"/>
    </source>
</evidence>
<evidence type="ECO:0000256" key="1">
    <source>
        <dbReference type="ARBA" id="ARBA00022801"/>
    </source>
</evidence>
<keyword evidence="1" id="KW-0378">Hydrolase</keyword>
<dbReference type="SUPFAM" id="SSF56317">
    <property type="entry name" value="Carbon-nitrogen hydrolase"/>
    <property type="match status" value="2"/>
</dbReference>
<gene>
    <name evidence="3" type="ordered locus">Pmen_4599</name>
</gene>
<organism evidence="3">
    <name type="scientific">Ectopseudomonas mendocina (strain ymp)</name>
    <name type="common">Pseudomonas mendocina</name>
    <dbReference type="NCBI Taxonomy" id="399739"/>
    <lineage>
        <taxon>Bacteria</taxon>
        <taxon>Pseudomonadati</taxon>
        <taxon>Pseudomonadota</taxon>
        <taxon>Gammaproteobacteria</taxon>
        <taxon>Pseudomonadales</taxon>
        <taxon>Pseudomonadaceae</taxon>
        <taxon>Ectopseudomonas</taxon>
    </lineage>
</organism>
<dbReference type="GO" id="GO:0016746">
    <property type="term" value="F:acyltransferase activity"/>
    <property type="evidence" value="ECO:0007669"/>
    <property type="project" value="UniProtKB-KW"/>
</dbReference>
<keyword evidence="3" id="KW-0449">Lipoprotein</keyword>
<dbReference type="AlphaFoldDB" id="A4Y180"/>
<dbReference type="eggNOG" id="COG0388">
    <property type="taxonomic scope" value="Bacteria"/>
</dbReference>
<dbReference type="Gene3D" id="3.60.110.10">
    <property type="entry name" value="Carbon-nitrogen hydrolase"/>
    <property type="match status" value="2"/>
</dbReference>
<feature type="domain" description="CN hydrolase" evidence="2">
    <location>
        <begin position="6"/>
        <end position="242"/>
    </location>
</feature>
<dbReference type="OrthoDB" id="9803803at2"/>
<reference evidence="3" key="1">
    <citation type="submission" date="2007-04" db="EMBL/GenBank/DDBJ databases">
        <title>Complete sequence of Pseudomonas mendocina ymp.</title>
        <authorList>
            <consortium name="US DOE Joint Genome Institute"/>
            <person name="Copeland A."/>
            <person name="Lucas S."/>
            <person name="Lapidus A."/>
            <person name="Barry K."/>
            <person name="Glavina del Rio T."/>
            <person name="Dalin E."/>
            <person name="Tice H."/>
            <person name="Pitluck S."/>
            <person name="Kiss H."/>
            <person name="Brettin T."/>
            <person name="Detter J.C."/>
            <person name="Bruce D."/>
            <person name="Han C."/>
            <person name="Schmutz J."/>
            <person name="Larimer F."/>
            <person name="Land M."/>
            <person name="Hauser L."/>
            <person name="Kyrpides N."/>
            <person name="Mikhailova N."/>
            <person name="Hersman L."/>
            <person name="Dubois J."/>
            <person name="Maurice P."/>
            <person name="Richardson P."/>
        </authorList>
    </citation>
    <scope>NUCLEOTIDE SEQUENCE [LARGE SCALE GENOMIC DNA]</scope>
    <source>
        <strain evidence="3">Ymp</strain>
    </source>
</reference>
<dbReference type="InterPro" id="IPR050345">
    <property type="entry name" value="Aliph_Amidase/BUP"/>
</dbReference>